<feature type="transmembrane region" description="Helical" evidence="1">
    <location>
        <begin position="24"/>
        <end position="50"/>
    </location>
</feature>
<feature type="transmembrane region" description="Helical" evidence="1">
    <location>
        <begin position="210"/>
        <end position="231"/>
    </location>
</feature>
<accession>A0A2P4NN51</accession>
<sequence>MTRDEAHSTFRTRLARPRDTPTRLALAALVGSGRLWGGLFVALPCFALAATRVHEVFVPLAAGLPLGLCLWLQWLSHEFVAPELTVDSAAATLTLSKPYGNGRYSPVDAADIDRVSIVQFSAIALVRLRYRRWGVSKPAATVIPSSDVAELRSRLAAMGFDATVRRVNSRPAAVPQSATDPAVSRIAATTVVLVGYVGALSYLYGPRVFVTDSVVVPLVVLVIFGCYSAVWRFRLRRARRS</sequence>
<keyword evidence="1" id="KW-1133">Transmembrane helix</keyword>
<name>A0A2P4NN51_9EURY</name>
<evidence type="ECO:0000256" key="1">
    <source>
        <dbReference type="SAM" id="Phobius"/>
    </source>
</evidence>
<evidence type="ECO:0000313" key="3">
    <source>
        <dbReference type="Proteomes" id="UP000053621"/>
    </source>
</evidence>
<comment type="caution">
    <text evidence="2">The sequence shown here is derived from an EMBL/GenBank/DDBJ whole genome shotgun (WGS) entry which is preliminary data.</text>
</comment>
<keyword evidence="1" id="KW-0472">Membrane</keyword>
<organism evidence="2 3">
    <name type="scientific">Haloferax marisrubri</name>
    <dbReference type="NCBI Taxonomy" id="1544719"/>
    <lineage>
        <taxon>Archaea</taxon>
        <taxon>Methanobacteriati</taxon>
        <taxon>Methanobacteriota</taxon>
        <taxon>Stenosarchaea group</taxon>
        <taxon>Halobacteria</taxon>
        <taxon>Halobacteriales</taxon>
        <taxon>Haloferacaceae</taxon>
        <taxon>Haloferax</taxon>
    </lineage>
</organism>
<dbReference type="RefSeq" id="WP_058567223.1">
    <property type="nucleotide sequence ID" value="NZ_LOPW02000017.1"/>
</dbReference>
<evidence type="ECO:0000313" key="2">
    <source>
        <dbReference type="EMBL" id="POG54592.1"/>
    </source>
</evidence>
<proteinExistence type="predicted"/>
<protein>
    <submittedName>
        <fullName evidence="2">Uncharacterized protein</fullName>
    </submittedName>
</protein>
<gene>
    <name evidence="2" type="ORF">AUR65_012710</name>
</gene>
<dbReference type="Proteomes" id="UP000053621">
    <property type="component" value="Unassembled WGS sequence"/>
</dbReference>
<dbReference type="EMBL" id="LOPW02000017">
    <property type="protein sequence ID" value="POG54592.1"/>
    <property type="molecule type" value="Genomic_DNA"/>
</dbReference>
<keyword evidence="1" id="KW-0812">Transmembrane</keyword>
<dbReference type="AlphaFoldDB" id="A0A2P4NN51"/>
<reference evidence="2" key="1">
    <citation type="submission" date="2017-08" db="EMBL/GenBank/DDBJ databases">
        <title>Haloferax marisrubri sp. nov., isolated from the Discovery deep brine-seawater interface in the Red Sea.</title>
        <authorList>
            <person name="Zhang G."/>
            <person name="Stingl U."/>
        </authorList>
    </citation>
    <scope>NUCLEOTIDE SEQUENCE [LARGE SCALE GENOMIC DNA]</scope>
    <source>
        <strain evidence="2">SB3</strain>
    </source>
</reference>
<feature type="transmembrane region" description="Helical" evidence="1">
    <location>
        <begin position="56"/>
        <end position="75"/>
    </location>
</feature>
<feature type="transmembrane region" description="Helical" evidence="1">
    <location>
        <begin position="186"/>
        <end position="204"/>
    </location>
</feature>
<keyword evidence="3" id="KW-1185">Reference proteome</keyword>
<dbReference type="OrthoDB" id="293685at2157"/>